<protein>
    <submittedName>
        <fullName evidence="2">KUP/HAK/KT family potassium transporter</fullName>
    </submittedName>
</protein>
<dbReference type="InterPro" id="IPR053951">
    <property type="entry name" value="K_trans_N"/>
</dbReference>
<dbReference type="Proteomes" id="UP001597394">
    <property type="component" value="Unassembled WGS sequence"/>
</dbReference>
<evidence type="ECO:0000313" key="2">
    <source>
        <dbReference type="EMBL" id="MFD2544682.1"/>
    </source>
</evidence>
<evidence type="ECO:0000259" key="1">
    <source>
        <dbReference type="Pfam" id="PF02705"/>
    </source>
</evidence>
<feature type="domain" description="K+ potassium transporter integral membrane" evidence="1">
    <location>
        <begin position="1"/>
        <end position="22"/>
    </location>
</feature>
<reference evidence="3" key="1">
    <citation type="journal article" date="2019" name="Int. J. Syst. Evol. Microbiol.">
        <title>The Global Catalogue of Microorganisms (GCM) 10K type strain sequencing project: providing services to taxonomists for standard genome sequencing and annotation.</title>
        <authorList>
            <consortium name="The Broad Institute Genomics Platform"/>
            <consortium name="The Broad Institute Genome Sequencing Center for Infectious Disease"/>
            <person name="Wu L."/>
            <person name="Ma J."/>
        </authorList>
    </citation>
    <scope>NUCLEOTIDE SEQUENCE [LARGE SCALE GENOMIC DNA]</scope>
    <source>
        <strain evidence="3">KCTC 52204</strain>
    </source>
</reference>
<evidence type="ECO:0000313" key="3">
    <source>
        <dbReference type="Proteomes" id="UP001597394"/>
    </source>
</evidence>
<dbReference type="RefSeq" id="WP_255927926.1">
    <property type="nucleotide sequence ID" value="NZ_JANFQP010000001.1"/>
</dbReference>
<organism evidence="2 3">
    <name type="scientific">Kaistella montana</name>
    <dbReference type="NCBI Taxonomy" id="1849733"/>
    <lineage>
        <taxon>Bacteria</taxon>
        <taxon>Pseudomonadati</taxon>
        <taxon>Bacteroidota</taxon>
        <taxon>Flavobacteriia</taxon>
        <taxon>Flavobacteriales</taxon>
        <taxon>Weeksellaceae</taxon>
        <taxon>Chryseobacterium group</taxon>
        <taxon>Kaistella</taxon>
    </lineage>
</organism>
<name>A0ABW5K733_9FLAO</name>
<keyword evidence="3" id="KW-1185">Reference proteome</keyword>
<dbReference type="Pfam" id="PF02705">
    <property type="entry name" value="K_trans"/>
    <property type="match status" value="1"/>
</dbReference>
<gene>
    <name evidence="2" type="ORF">ACFSO8_04325</name>
</gene>
<comment type="caution">
    <text evidence="2">The sequence shown here is derived from an EMBL/GenBank/DDBJ whole genome shotgun (WGS) entry which is preliminary data.</text>
</comment>
<sequence length="31" mass="3388">MGIIYGDIGTSPLYVMKAIVSSRKIDGLLIY</sequence>
<accession>A0ABW5K733</accession>
<proteinExistence type="predicted"/>
<dbReference type="EMBL" id="JBHULG010000001">
    <property type="protein sequence ID" value="MFD2544682.1"/>
    <property type="molecule type" value="Genomic_DNA"/>
</dbReference>